<evidence type="ECO:0000313" key="2">
    <source>
        <dbReference type="Proteomes" id="UP001558850"/>
    </source>
</evidence>
<keyword evidence="2" id="KW-1185">Reference proteome</keyword>
<sequence length="243" mass="26535">MTITNAVSGTNVDEVSDGIYRINTPVVFEGGPGGFSFNQYLIADDEPLLFHTGPRKMFALVREAVASVIPPERLRHIAFSHVEADECGSLNEWLAVAPDAQPLCGSIAKLVSIDDLADRPARGLEDGEAVDLGKHKVRWLATPHLPHAWECGMMIEETTRTLLCSDLFTQPGSDHPPVTGSDILGPCEAFRRSMDYYSHTKHADAMLDRLAALEPRTLACMHGSAWQGDCASLIRALAQSLRE</sequence>
<protein>
    <submittedName>
        <fullName evidence="1">FprA family A-type flavoprotein</fullName>
    </submittedName>
</protein>
<name>A0ACC6TWF5_9BURK</name>
<accession>A0ACC6TWF5</accession>
<evidence type="ECO:0000313" key="1">
    <source>
        <dbReference type="EMBL" id="MEX3931693.1"/>
    </source>
</evidence>
<reference evidence="1" key="1">
    <citation type="submission" date="2024-07" db="EMBL/GenBank/DDBJ databases">
        <title>A survey of Mimosa microsymbionts across Brazilian biomes reveals a high diversity of Paraburkholderia nodulating endemic species, but also that Cupriavidus is common as a symbiont of widespread species.</title>
        <authorList>
            <person name="Rouws L."/>
            <person name="Barauna A."/>
            <person name="Beukes C."/>
            <person name="Rouws J.R.C."/>
            <person name="De Faria S.M."/>
            <person name="Gross E."/>
            <person name="Bueno Dos Reis Junior F."/>
            <person name="Simon M.F."/>
            <person name="Maluk M."/>
            <person name="Odee D.W."/>
            <person name="Kenicer G."/>
            <person name="Young J.P.W."/>
            <person name="Reis V.M."/>
            <person name="Zilli J."/>
            <person name="James E.K."/>
        </authorList>
    </citation>
    <scope>NUCLEOTIDE SEQUENCE</scope>
    <source>
        <strain evidence="1">EG181B</strain>
    </source>
</reference>
<comment type="caution">
    <text evidence="1">The sequence shown here is derived from an EMBL/GenBank/DDBJ whole genome shotgun (WGS) entry which is preliminary data.</text>
</comment>
<gene>
    <name evidence="1" type="ORF">AB4Y32_07710</name>
</gene>
<proteinExistence type="predicted"/>
<dbReference type="EMBL" id="JBFRCH010000003">
    <property type="protein sequence ID" value="MEX3931693.1"/>
    <property type="molecule type" value="Genomic_DNA"/>
</dbReference>
<dbReference type="Proteomes" id="UP001558850">
    <property type="component" value="Unassembled WGS sequence"/>
</dbReference>
<organism evidence="1 2">
    <name type="scientific">Paraburkholderia phymatum</name>
    <dbReference type="NCBI Taxonomy" id="148447"/>
    <lineage>
        <taxon>Bacteria</taxon>
        <taxon>Pseudomonadati</taxon>
        <taxon>Pseudomonadota</taxon>
        <taxon>Betaproteobacteria</taxon>
        <taxon>Burkholderiales</taxon>
        <taxon>Burkholderiaceae</taxon>
        <taxon>Paraburkholderia</taxon>
    </lineage>
</organism>